<dbReference type="Gene3D" id="3.30.2090.10">
    <property type="entry name" value="Multidrug efflux transporter AcrB TolC docking domain, DN and DC subdomains"/>
    <property type="match status" value="2"/>
</dbReference>
<dbReference type="KEGG" id="scor:J3U87_13405"/>
<dbReference type="SUPFAM" id="SSF82866">
    <property type="entry name" value="Multidrug efflux transporter AcrB transmembrane domain"/>
    <property type="match status" value="2"/>
</dbReference>
<dbReference type="GO" id="GO:0042910">
    <property type="term" value="F:xenobiotic transmembrane transporter activity"/>
    <property type="evidence" value="ECO:0007669"/>
    <property type="project" value="TreeGrafter"/>
</dbReference>
<feature type="transmembrane region" description="Helical" evidence="2">
    <location>
        <begin position="989"/>
        <end position="1006"/>
    </location>
</feature>
<sequence length="1171" mass="129391">MRLDDPLSQLTTQRPVAVVMIFLAATVFGYFSIGRLPLTLMPELSYPTLTVRTEYPGAAPEEVENDVSRPIEEALSVLGGLNQISSTSRSGVGDVVLEFVWGTDMSEATQNVLEKLDLVFLPDDAERPLILHFDPSLDPIMELSFSGKGDRFEGEQGLRRLRRIAELQIKRELEPVKGVAAVRIRGGLEEEIQVMLDEQAIRRAGLSIKQVIDRLAQENINVAGGTIKEGRTEYMVRTLNEYTDLEEIRETIIAKFEDRMIRVRDVAQVARSHKEREIITQTNGAESVIVEIYKEADANIVSLAKSIKTQIGEIKTDLERSQEDGELAQRRGNPRGRRHNRDLRGPGGGRRGSKDVALAQRLFDQEGAQLKVVADRSIFIESSIKEVRNTAIQGGILAVIILFLFLRNFKSTVIIGVSIPVSLLVTFAPLNLMGVSLNIMSLGGLALGIGMLVDSSIVVLESIYRCIEEGDTVMTAAIRGTKEVRGAVFASTLTSIAVFFPMVFVEGIAGQVFGDLGLAVVNSLLASLVVALFLIPMLASRRGLNLAERTRFSPREIVSFRSHQQVFDLYREGPLLAKVLGTLTLYLPARLIIGWVLELVGNLIQGVVFGITFLVTRLLAPLFVALFRVLSWLPLKLMDAMLEGLQRLYPPVIRWAVNNGITMVLLLVGCFWFTWEIARSLESELLPEIHQGEFTIEASLPVGTPIDQTSAVFTPIEEAILAEAEHIRELLVTYGYDVTNTKRSDEGEHSAKFKVLLEPSDEPAALEEQVVHRLRAKFENLPDVDIRVVRPVLFSATTPIEVEIHGTELAQLKNLSEQARLLMEQIPNLSDVESTLKSGAPEIQIHFDREKILRYGLNLRQVADLVKNKVKGEEATKYNLQDRRIPILVRLEERDRHTVEDVSLLTINPTEDNPIPLESVAELYLDEGPSEVRRIDGSRAAVITANLAGGSLSEAVTAIEVSLGDDINWPEATAFYITGQNEEMERSSGSLYLALFLSLFLVYVIMASQFESLIYPFVIMFTIPLAFLGTMLGLAWLKISLSVVVFLGMIMLAGIVVNNAIVLVDYINTLKARGHHKIEAIVTAGQVRLRPILMTTATTVLGLLPMALGHGDGAEIRTPMAIAVIFGLLSSTVLTLIFIPAIYAIVDNLKEKVLGLSREDEPMEPITGATP</sequence>
<feature type="region of interest" description="Disordered" evidence="1">
    <location>
        <begin position="319"/>
        <end position="353"/>
    </location>
</feature>
<keyword evidence="2" id="KW-1133">Transmembrane helix</keyword>
<feature type="transmembrane region" description="Helical" evidence="2">
    <location>
        <begin position="1089"/>
        <end position="1108"/>
    </location>
</feature>
<evidence type="ECO:0000256" key="1">
    <source>
        <dbReference type="SAM" id="MobiDB-lite"/>
    </source>
</evidence>
<feature type="transmembrane region" description="Helical" evidence="2">
    <location>
        <begin position="16"/>
        <end position="33"/>
    </location>
</feature>
<accession>A0A8A4U3X0</accession>
<feature type="transmembrane region" description="Helical" evidence="2">
    <location>
        <begin position="1120"/>
        <end position="1146"/>
    </location>
</feature>
<dbReference type="SUPFAM" id="SSF82714">
    <property type="entry name" value="Multidrug efflux transporter AcrB TolC docking domain, DN and DC subdomains"/>
    <property type="match status" value="2"/>
</dbReference>
<dbReference type="SUPFAM" id="SSF82693">
    <property type="entry name" value="Multidrug efflux transporter AcrB pore domain, PN1, PN2, PC1 and PC2 subdomains"/>
    <property type="match status" value="3"/>
</dbReference>
<feature type="transmembrane region" description="Helical" evidence="2">
    <location>
        <begin position="484"/>
        <end position="504"/>
    </location>
</feature>
<dbReference type="AlphaFoldDB" id="A0A8A4U3X0"/>
<feature type="compositionally biased region" description="Basic residues" evidence="1">
    <location>
        <begin position="332"/>
        <end position="341"/>
    </location>
</feature>
<feature type="transmembrane region" description="Helical" evidence="2">
    <location>
        <begin position="390"/>
        <end position="406"/>
    </location>
</feature>
<dbReference type="Gene3D" id="1.20.1640.10">
    <property type="entry name" value="Multidrug efflux transporter AcrB transmembrane domain"/>
    <property type="match status" value="4"/>
</dbReference>
<dbReference type="PANTHER" id="PTHR32063">
    <property type="match status" value="1"/>
</dbReference>
<evidence type="ECO:0000256" key="2">
    <source>
        <dbReference type="SAM" id="Phobius"/>
    </source>
</evidence>
<dbReference type="InterPro" id="IPR027463">
    <property type="entry name" value="AcrB_DN_DC_subdom"/>
</dbReference>
<dbReference type="Gene3D" id="3.30.70.1320">
    <property type="entry name" value="Multidrug efflux transporter AcrB pore domain like"/>
    <property type="match status" value="2"/>
</dbReference>
<feature type="compositionally biased region" description="Basic and acidic residues" evidence="1">
    <location>
        <begin position="319"/>
        <end position="329"/>
    </location>
</feature>
<feature type="transmembrane region" description="Helical" evidence="2">
    <location>
        <begin position="1043"/>
        <end position="1068"/>
    </location>
</feature>
<keyword evidence="2" id="KW-0812">Transmembrane</keyword>
<dbReference type="Gene3D" id="3.30.70.1440">
    <property type="entry name" value="Multidrug efflux transporter AcrB pore domain"/>
    <property type="match status" value="1"/>
</dbReference>
<feature type="transmembrane region" description="Helical" evidence="2">
    <location>
        <begin position="575"/>
        <end position="597"/>
    </location>
</feature>
<feature type="transmembrane region" description="Helical" evidence="2">
    <location>
        <begin position="413"/>
        <end position="433"/>
    </location>
</feature>
<dbReference type="PRINTS" id="PR00702">
    <property type="entry name" value="ACRIFLAVINRP"/>
</dbReference>
<name>A0A8A4U3X0_SULCO</name>
<feature type="transmembrane region" description="Helical" evidence="2">
    <location>
        <begin position="1013"/>
        <end position="1037"/>
    </location>
</feature>
<protein>
    <submittedName>
        <fullName evidence="3">Efflux RND transporter permease subunit</fullName>
    </submittedName>
</protein>
<proteinExistence type="predicted"/>
<evidence type="ECO:0000313" key="4">
    <source>
        <dbReference type="Proteomes" id="UP000663929"/>
    </source>
</evidence>
<dbReference type="Pfam" id="PF00873">
    <property type="entry name" value="ACR_tran"/>
    <property type="match status" value="3"/>
</dbReference>
<dbReference type="GO" id="GO:0005886">
    <property type="term" value="C:plasma membrane"/>
    <property type="evidence" value="ECO:0007669"/>
    <property type="project" value="TreeGrafter"/>
</dbReference>
<feature type="transmembrane region" description="Helical" evidence="2">
    <location>
        <begin position="439"/>
        <end position="463"/>
    </location>
</feature>
<dbReference type="PANTHER" id="PTHR32063:SF0">
    <property type="entry name" value="SWARMING MOTILITY PROTEIN SWRC"/>
    <property type="match status" value="1"/>
</dbReference>
<dbReference type="Gene3D" id="3.30.70.1430">
    <property type="entry name" value="Multidrug efflux transporter AcrB pore domain"/>
    <property type="match status" value="2"/>
</dbReference>
<keyword evidence="2" id="KW-0472">Membrane</keyword>
<dbReference type="InterPro" id="IPR001036">
    <property type="entry name" value="Acrflvin-R"/>
</dbReference>
<feature type="transmembrane region" description="Helical" evidence="2">
    <location>
        <begin position="652"/>
        <end position="675"/>
    </location>
</feature>
<reference evidence="3" key="1">
    <citation type="submission" date="2021-03" db="EMBL/GenBank/DDBJ databases">
        <title>Acanthopleuribacteraceae sp. M133.</title>
        <authorList>
            <person name="Wang G."/>
        </authorList>
    </citation>
    <scope>NUCLEOTIDE SEQUENCE</scope>
    <source>
        <strain evidence="3">M133</strain>
    </source>
</reference>
<organism evidence="3 4">
    <name type="scientific">Sulfidibacter corallicola</name>
    <dbReference type="NCBI Taxonomy" id="2818388"/>
    <lineage>
        <taxon>Bacteria</taxon>
        <taxon>Pseudomonadati</taxon>
        <taxon>Acidobacteriota</taxon>
        <taxon>Holophagae</taxon>
        <taxon>Acanthopleuribacterales</taxon>
        <taxon>Acanthopleuribacteraceae</taxon>
        <taxon>Sulfidibacter</taxon>
    </lineage>
</organism>
<dbReference type="EMBL" id="CP071793">
    <property type="protein sequence ID" value="QTD53445.1"/>
    <property type="molecule type" value="Genomic_DNA"/>
</dbReference>
<feature type="transmembrane region" description="Helical" evidence="2">
    <location>
        <begin position="603"/>
        <end position="631"/>
    </location>
</feature>
<dbReference type="RefSeq" id="WP_237383548.1">
    <property type="nucleotide sequence ID" value="NZ_CP071793.1"/>
</dbReference>
<feature type="transmembrane region" description="Helical" evidence="2">
    <location>
        <begin position="516"/>
        <end position="539"/>
    </location>
</feature>
<dbReference type="Proteomes" id="UP000663929">
    <property type="component" value="Chromosome"/>
</dbReference>
<gene>
    <name evidence="3" type="ORF">J3U87_13405</name>
</gene>
<evidence type="ECO:0000313" key="3">
    <source>
        <dbReference type="EMBL" id="QTD53445.1"/>
    </source>
</evidence>
<keyword evidence="4" id="KW-1185">Reference proteome</keyword>